<protein>
    <submittedName>
        <fullName evidence="1">Uncharacterized protein</fullName>
    </submittedName>
</protein>
<organism evidence="1 2">
    <name type="scientific">Pseudomonas arsenicoxydans</name>
    <dbReference type="NCBI Taxonomy" id="702115"/>
    <lineage>
        <taxon>Bacteria</taxon>
        <taxon>Pseudomonadati</taxon>
        <taxon>Pseudomonadota</taxon>
        <taxon>Gammaproteobacteria</taxon>
        <taxon>Pseudomonadales</taxon>
        <taxon>Pseudomonadaceae</taxon>
        <taxon>Pseudomonas</taxon>
    </lineage>
</organism>
<sequence>MTAIQIALPTRADQSLPLDVPDALRKQHLRREPSPAIDASKHRLVTVSRRVKPIEVSIDRAQALQRRVLKARLLLSLSALLRGRKMVMH</sequence>
<name>A0A502HMH6_9PSED</name>
<evidence type="ECO:0000313" key="2">
    <source>
        <dbReference type="Proteomes" id="UP000317933"/>
    </source>
</evidence>
<proteinExistence type="predicted"/>
<dbReference type="AlphaFoldDB" id="A0A502HMH6"/>
<accession>A0A502HMH6</accession>
<gene>
    <name evidence="1" type="ORF">EAH78_20245</name>
</gene>
<dbReference type="Proteomes" id="UP000317933">
    <property type="component" value="Unassembled WGS sequence"/>
</dbReference>
<evidence type="ECO:0000313" key="1">
    <source>
        <dbReference type="EMBL" id="TPG75871.1"/>
    </source>
</evidence>
<reference evidence="1 2" key="1">
    <citation type="journal article" date="2019" name="Environ. Microbiol.">
        <title>Species interactions and distinct microbial communities in high Arctic permafrost affected cryosols are associated with the CH4 and CO2 gas fluxes.</title>
        <authorList>
            <person name="Altshuler I."/>
            <person name="Hamel J."/>
            <person name="Turney S."/>
            <person name="Magnuson E."/>
            <person name="Levesque R."/>
            <person name="Greer C."/>
            <person name="Whyte L.G."/>
        </authorList>
    </citation>
    <scope>NUCLEOTIDE SEQUENCE [LARGE SCALE GENOMIC DNA]</scope>
    <source>
        <strain evidence="1 2">E3</strain>
    </source>
</reference>
<comment type="caution">
    <text evidence="1">The sequence shown here is derived from an EMBL/GenBank/DDBJ whole genome shotgun (WGS) entry which is preliminary data.</text>
</comment>
<dbReference type="EMBL" id="RCZE01000009">
    <property type="protein sequence ID" value="TPG75871.1"/>
    <property type="molecule type" value="Genomic_DNA"/>
</dbReference>